<reference evidence="1" key="1">
    <citation type="journal article" date="2020" name="Fungal Divers.">
        <title>Resolving the Mortierellaceae phylogeny through synthesis of multi-gene phylogenetics and phylogenomics.</title>
        <authorList>
            <person name="Vandepol N."/>
            <person name="Liber J."/>
            <person name="Desiro A."/>
            <person name="Na H."/>
            <person name="Kennedy M."/>
            <person name="Barry K."/>
            <person name="Grigoriev I.V."/>
            <person name="Miller A.N."/>
            <person name="O'Donnell K."/>
            <person name="Stajich J.E."/>
            <person name="Bonito G."/>
        </authorList>
    </citation>
    <scope>NUCLEOTIDE SEQUENCE</scope>
    <source>
        <strain evidence="1">NVP1</strain>
    </source>
</reference>
<sequence length="93" mass="10094">MLSPLSSPPPPSAKAVMAPHAKEHDLSMWQSAVNAFGLDQPSPEQLIQQQMQAQSRNIILQSMAVQGMGITEALKDYGTVDFSDPLLFPQCAQ</sequence>
<proteinExistence type="predicted"/>
<protein>
    <submittedName>
        <fullName evidence="1">Uncharacterized protein</fullName>
    </submittedName>
</protein>
<dbReference type="Proteomes" id="UP000696485">
    <property type="component" value="Unassembled WGS sequence"/>
</dbReference>
<dbReference type="EMBL" id="JAAAUY010001496">
    <property type="protein sequence ID" value="KAF9322627.1"/>
    <property type="molecule type" value="Genomic_DNA"/>
</dbReference>
<comment type="caution">
    <text evidence="1">The sequence shown here is derived from an EMBL/GenBank/DDBJ whole genome shotgun (WGS) entry which is preliminary data.</text>
</comment>
<organism evidence="1 2">
    <name type="scientific">Podila minutissima</name>
    <dbReference type="NCBI Taxonomy" id="64525"/>
    <lineage>
        <taxon>Eukaryota</taxon>
        <taxon>Fungi</taxon>
        <taxon>Fungi incertae sedis</taxon>
        <taxon>Mucoromycota</taxon>
        <taxon>Mortierellomycotina</taxon>
        <taxon>Mortierellomycetes</taxon>
        <taxon>Mortierellales</taxon>
        <taxon>Mortierellaceae</taxon>
        <taxon>Podila</taxon>
    </lineage>
</organism>
<keyword evidence="2" id="KW-1185">Reference proteome</keyword>
<dbReference type="AlphaFoldDB" id="A0A9P5S9H7"/>
<evidence type="ECO:0000313" key="2">
    <source>
        <dbReference type="Proteomes" id="UP000696485"/>
    </source>
</evidence>
<gene>
    <name evidence="1" type="ORF">BG006_002193</name>
</gene>
<accession>A0A9P5S9H7</accession>
<name>A0A9P5S9H7_9FUNG</name>
<evidence type="ECO:0000313" key="1">
    <source>
        <dbReference type="EMBL" id="KAF9322627.1"/>
    </source>
</evidence>